<keyword evidence="3 7" id="KW-0863">Zinc-finger</keyword>
<dbReference type="Proteomes" id="UP000186176">
    <property type="component" value="Unassembled WGS sequence"/>
</dbReference>
<evidence type="ECO:0000256" key="5">
    <source>
        <dbReference type="ARBA" id="ARBA00022884"/>
    </source>
</evidence>
<evidence type="ECO:0000256" key="4">
    <source>
        <dbReference type="ARBA" id="ARBA00022833"/>
    </source>
</evidence>
<keyword evidence="6" id="KW-0539">Nucleus</keyword>
<evidence type="ECO:0000313" key="9">
    <source>
        <dbReference type="EMBL" id="OII74006.1"/>
    </source>
</evidence>
<dbReference type="PANTHER" id="PTHR23238">
    <property type="entry name" value="RNA BINDING PROTEIN"/>
    <property type="match status" value="1"/>
</dbReference>
<dbReference type="GO" id="GO:0006355">
    <property type="term" value="P:regulation of DNA-templated transcription"/>
    <property type="evidence" value="ECO:0007669"/>
    <property type="project" value="InterPro"/>
</dbReference>
<dbReference type="SUPFAM" id="SSF90209">
    <property type="entry name" value="Ran binding protein zinc finger-like"/>
    <property type="match status" value="2"/>
</dbReference>
<keyword evidence="10" id="KW-1185">Reference proteome</keyword>
<dbReference type="PROSITE" id="PS50199">
    <property type="entry name" value="ZF_RANBP2_2"/>
    <property type="match status" value="2"/>
</dbReference>
<dbReference type="GeneID" id="39979598"/>
<evidence type="ECO:0000313" key="10">
    <source>
        <dbReference type="Proteomes" id="UP000186176"/>
    </source>
</evidence>
<dbReference type="InterPro" id="IPR001876">
    <property type="entry name" value="Znf_RanBP2"/>
</dbReference>
<evidence type="ECO:0000256" key="2">
    <source>
        <dbReference type="ARBA" id="ARBA00022723"/>
    </source>
</evidence>
<keyword evidence="5" id="KW-0694">RNA-binding</keyword>
<dbReference type="GO" id="GO:0005634">
    <property type="term" value="C:nucleus"/>
    <property type="evidence" value="ECO:0007669"/>
    <property type="project" value="UniProtKB-SubCell"/>
</dbReference>
<dbReference type="SMART" id="SM00547">
    <property type="entry name" value="ZnF_RBZ"/>
    <property type="match status" value="2"/>
</dbReference>
<feature type="domain" description="RanBP2-type" evidence="8">
    <location>
        <begin position="7"/>
        <end position="38"/>
    </location>
</feature>
<name>A0A1J4MIK1_9CRYT</name>
<evidence type="ECO:0000256" key="7">
    <source>
        <dbReference type="PROSITE-ProRule" id="PRU00322"/>
    </source>
</evidence>
<accession>A0A1J4MIK1</accession>
<dbReference type="Pfam" id="PF00641">
    <property type="entry name" value="Zn_ribbon_RanBP"/>
    <property type="match status" value="2"/>
</dbReference>
<comment type="caution">
    <text evidence="9">The sequence shown here is derived from an EMBL/GenBank/DDBJ whole genome shotgun (WGS) entry which is preliminary data.</text>
</comment>
<gene>
    <name evidence="9" type="ORF">cubi_02808</name>
</gene>
<keyword evidence="2" id="KW-0479">Metal-binding</keyword>
<organism evidence="9 10">
    <name type="scientific">Cryptosporidium ubiquitum</name>
    <dbReference type="NCBI Taxonomy" id="857276"/>
    <lineage>
        <taxon>Eukaryota</taxon>
        <taxon>Sar</taxon>
        <taxon>Alveolata</taxon>
        <taxon>Apicomplexa</taxon>
        <taxon>Conoidasida</taxon>
        <taxon>Coccidia</taxon>
        <taxon>Eucoccidiorida</taxon>
        <taxon>Eimeriorina</taxon>
        <taxon>Cryptosporidiidae</taxon>
        <taxon>Cryptosporidium</taxon>
    </lineage>
</organism>
<evidence type="ECO:0000256" key="6">
    <source>
        <dbReference type="ARBA" id="ARBA00023242"/>
    </source>
</evidence>
<reference evidence="9 10" key="1">
    <citation type="submission" date="2016-10" db="EMBL/GenBank/DDBJ databases">
        <title>Reductive evolution of mitochondrial metabolism and differential evolution of invasion-related proteins in Cryptosporidium.</title>
        <authorList>
            <person name="Liu S."/>
            <person name="Roellig D.M."/>
            <person name="Guo Y."/>
            <person name="Li N."/>
            <person name="Frace M.A."/>
            <person name="Tang K."/>
            <person name="Zhang L."/>
            <person name="Feng Y."/>
            <person name="Xiao L."/>
        </authorList>
    </citation>
    <scope>NUCLEOTIDE SEQUENCE [LARGE SCALE GENOMIC DNA]</scope>
    <source>
        <strain evidence="9">39726</strain>
    </source>
</reference>
<sequence length="364" mass="41995">MPNVRLRLGDWICPVQSCLEVNFARRKICYKCQACRPGLNQNRSVLKWSQNFAVPPFMKPGDWICTLCGRMNWARRNVCLECRTERSSFQERVMMKGQNDSDAISSSKPSLNRKKKILNDLSDNSKSKNFRNSSCSELGSIKSFKTEQEEIGFENPNVTKLHNYGFGDCHNSHNKRIMDNSSRRYYSKELYIPQEPGQLSSFFYNKQRTRKADLNSGEMLRSSLQFDNSTSLNTIISSDILLQQKKEDFYLNGVKEREALFSYPKDLRELCLSSKASFIEGFQSTPNCMACCSRPNNGRNNNLPFMECNWPASAKDWRFRGNLINSTFEPSSSMMHTNHLKFKKQSPSLTSNPHFSVQYKARKG</sequence>
<evidence type="ECO:0000259" key="8">
    <source>
        <dbReference type="PROSITE" id="PS50199"/>
    </source>
</evidence>
<feature type="domain" description="RanBP2-type" evidence="8">
    <location>
        <begin position="59"/>
        <end position="88"/>
    </location>
</feature>
<dbReference type="EMBL" id="LRBP01000013">
    <property type="protein sequence ID" value="OII74006.1"/>
    <property type="molecule type" value="Genomic_DNA"/>
</dbReference>
<comment type="subcellular location">
    <subcellularLocation>
        <location evidence="1">Nucleus</location>
    </subcellularLocation>
</comment>
<dbReference type="AlphaFoldDB" id="A0A1J4MIK1"/>
<dbReference type="RefSeq" id="XP_028875226.1">
    <property type="nucleotide sequence ID" value="XM_029019819.1"/>
</dbReference>
<dbReference type="InterPro" id="IPR036443">
    <property type="entry name" value="Znf_RanBP2_sf"/>
</dbReference>
<protein>
    <recommendedName>
        <fullName evidence="8">RanBP2-type domain-containing protein</fullName>
    </recommendedName>
</protein>
<dbReference type="GO" id="GO:0003723">
    <property type="term" value="F:RNA binding"/>
    <property type="evidence" value="ECO:0007669"/>
    <property type="project" value="UniProtKB-KW"/>
</dbReference>
<dbReference type="GO" id="GO:0008270">
    <property type="term" value="F:zinc ion binding"/>
    <property type="evidence" value="ECO:0007669"/>
    <property type="project" value="UniProtKB-KW"/>
</dbReference>
<dbReference type="Gene3D" id="4.10.1060.10">
    <property type="entry name" value="Zinc finger, RanBP2-type"/>
    <property type="match status" value="2"/>
</dbReference>
<evidence type="ECO:0000256" key="1">
    <source>
        <dbReference type="ARBA" id="ARBA00004123"/>
    </source>
</evidence>
<evidence type="ECO:0000256" key="3">
    <source>
        <dbReference type="ARBA" id="ARBA00022771"/>
    </source>
</evidence>
<keyword evidence="4" id="KW-0862">Zinc</keyword>
<dbReference type="OrthoDB" id="430695at2759"/>
<dbReference type="PROSITE" id="PS01358">
    <property type="entry name" value="ZF_RANBP2_1"/>
    <property type="match status" value="2"/>
</dbReference>
<proteinExistence type="predicted"/>
<dbReference type="InterPro" id="IPR034870">
    <property type="entry name" value="TET_fam"/>
</dbReference>
<dbReference type="VEuPathDB" id="CryptoDB:cubi_02808"/>